<gene>
    <name evidence="1" type="ORF">F2P81_004757</name>
</gene>
<dbReference type="AlphaFoldDB" id="A0A6A4TI50"/>
<reference evidence="1 2" key="1">
    <citation type="submission" date="2019-06" db="EMBL/GenBank/DDBJ databases">
        <title>Draft genomes of female and male turbot (Scophthalmus maximus).</title>
        <authorList>
            <person name="Xu H."/>
            <person name="Xu X.-W."/>
            <person name="Shao C."/>
            <person name="Chen S."/>
        </authorList>
    </citation>
    <scope>NUCLEOTIDE SEQUENCE [LARGE SCALE GENOMIC DNA]</scope>
    <source>
        <strain evidence="1">Ysfricsl-2016a</strain>
        <tissue evidence="1">Blood</tissue>
    </source>
</reference>
<accession>A0A6A4TI50</accession>
<name>A0A6A4TI50_SCOMX</name>
<comment type="caution">
    <text evidence="1">The sequence shown here is derived from an EMBL/GenBank/DDBJ whole genome shotgun (WGS) entry which is preliminary data.</text>
</comment>
<organism evidence="1 2">
    <name type="scientific">Scophthalmus maximus</name>
    <name type="common">Turbot</name>
    <name type="synonym">Psetta maxima</name>
    <dbReference type="NCBI Taxonomy" id="52904"/>
    <lineage>
        <taxon>Eukaryota</taxon>
        <taxon>Metazoa</taxon>
        <taxon>Chordata</taxon>
        <taxon>Craniata</taxon>
        <taxon>Vertebrata</taxon>
        <taxon>Euteleostomi</taxon>
        <taxon>Actinopterygii</taxon>
        <taxon>Neopterygii</taxon>
        <taxon>Teleostei</taxon>
        <taxon>Neoteleostei</taxon>
        <taxon>Acanthomorphata</taxon>
        <taxon>Carangaria</taxon>
        <taxon>Pleuronectiformes</taxon>
        <taxon>Pleuronectoidei</taxon>
        <taxon>Scophthalmidae</taxon>
        <taxon>Scophthalmus</taxon>
    </lineage>
</organism>
<dbReference type="EMBL" id="VEVO01000004">
    <property type="protein sequence ID" value="KAF0043420.1"/>
    <property type="molecule type" value="Genomic_DNA"/>
</dbReference>
<evidence type="ECO:0000313" key="2">
    <source>
        <dbReference type="Proteomes" id="UP000438429"/>
    </source>
</evidence>
<dbReference type="Proteomes" id="UP000438429">
    <property type="component" value="Unassembled WGS sequence"/>
</dbReference>
<evidence type="ECO:0000313" key="1">
    <source>
        <dbReference type="EMBL" id="KAF0043420.1"/>
    </source>
</evidence>
<protein>
    <submittedName>
        <fullName evidence="1">Uncharacterized protein</fullName>
    </submittedName>
</protein>
<sequence length="152" mass="17457">MQNYINSDCHNLDLSFAYCQLLREFLVIMHGTFQRTNRVTGAEDYLKQKLEIVQEQFCNDIYTGGLRKLHFYKCKDDSPKSLMAQEEVLVYYLFPTVVSDMNDVLFGTRRRLQKVSESPQSVAGGTWPQSLSLCLHVVRSTTELVHTGPEKG</sequence>
<proteinExistence type="predicted"/>